<name>A0A1G9PU28_9GAMM</name>
<keyword evidence="4" id="KW-1185">Reference proteome</keyword>
<feature type="chain" id="PRO_5011552331" evidence="2">
    <location>
        <begin position="30"/>
        <end position="106"/>
    </location>
</feature>
<proteinExistence type="predicted"/>
<feature type="signal peptide" evidence="2">
    <location>
        <begin position="1"/>
        <end position="29"/>
    </location>
</feature>
<evidence type="ECO:0000313" key="4">
    <source>
        <dbReference type="Proteomes" id="UP000198654"/>
    </source>
</evidence>
<evidence type="ECO:0000313" key="3">
    <source>
        <dbReference type="EMBL" id="SDM02270.1"/>
    </source>
</evidence>
<accession>A0A1G9PU28</accession>
<protein>
    <submittedName>
        <fullName evidence="3">Pentapeptide MXKDX repeat protein</fullName>
    </submittedName>
</protein>
<dbReference type="NCBIfam" id="TIGR02953">
    <property type="entry name" value="penta_MxKDx"/>
    <property type="match status" value="1"/>
</dbReference>
<dbReference type="RefSeq" id="WP_089730217.1">
    <property type="nucleotide sequence ID" value="NZ_FNGI01000010.1"/>
</dbReference>
<feature type="region of interest" description="Disordered" evidence="1">
    <location>
        <begin position="34"/>
        <end position="106"/>
    </location>
</feature>
<feature type="compositionally biased region" description="Acidic residues" evidence="1">
    <location>
        <begin position="86"/>
        <end position="106"/>
    </location>
</feature>
<dbReference type="EMBL" id="FNGI01000010">
    <property type="protein sequence ID" value="SDM02270.1"/>
    <property type="molecule type" value="Genomic_DNA"/>
</dbReference>
<feature type="compositionally biased region" description="Basic and acidic residues" evidence="1">
    <location>
        <begin position="70"/>
        <end position="85"/>
    </location>
</feature>
<dbReference type="Proteomes" id="UP000198654">
    <property type="component" value="Unassembled WGS sequence"/>
</dbReference>
<feature type="compositionally biased region" description="Basic and acidic residues" evidence="1">
    <location>
        <begin position="46"/>
        <end position="63"/>
    </location>
</feature>
<evidence type="ECO:0000256" key="1">
    <source>
        <dbReference type="SAM" id="MobiDB-lite"/>
    </source>
</evidence>
<reference evidence="3 4" key="1">
    <citation type="submission" date="2016-10" db="EMBL/GenBank/DDBJ databases">
        <authorList>
            <person name="de Groot N.N."/>
        </authorList>
    </citation>
    <scope>NUCLEOTIDE SEQUENCE [LARGE SCALE GENOMIC DNA]</scope>
    <source>
        <strain evidence="3 4">DSM 14789</strain>
    </source>
</reference>
<dbReference type="AlphaFoldDB" id="A0A1G9PU28"/>
<sequence>MKRFLDQPRNVLLAALLGAFLAIPGIALAMSHDETMSQEDSMSSDMQHDDAMGKDKMGDDNMQHDAMGGDDMKHDTMSGDDKEHDALDEELESSDEEIMMEEDDTM</sequence>
<dbReference type="InterPro" id="IPR014299">
    <property type="entry name" value="Penta_MxKDx"/>
</dbReference>
<dbReference type="STRING" id="119000.SAMN05661010_03139"/>
<gene>
    <name evidence="3" type="ORF">SAMN05661010_03139</name>
</gene>
<evidence type="ECO:0000256" key="2">
    <source>
        <dbReference type="SAM" id="SignalP"/>
    </source>
</evidence>
<organism evidence="3 4">
    <name type="scientific">Modicisalibacter muralis</name>
    <dbReference type="NCBI Taxonomy" id="119000"/>
    <lineage>
        <taxon>Bacteria</taxon>
        <taxon>Pseudomonadati</taxon>
        <taxon>Pseudomonadota</taxon>
        <taxon>Gammaproteobacteria</taxon>
        <taxon>Oceanospirillales</taxon>
        <taxon>Halomonadaceae</taxon>
        <taxon>Modicisalibacter</taxon>
    </lineage>
</organism>
<keyword evidence="2" id="KW-0732">Signal</keyword>